<comment type="caution">
    <text evidence="2">The sequence shown here is derived from an EMBL/GenBank/DDBJ whole genome shotgun (WGS) entry which is preliminary data.</text>
</comment>
<dbReference type="InterPro" id="IPR013670">
    <property type="entry name" value="EcoEI_R_C_dom"/>
</dbReference>
<sequence>MAIYKLYHNKPLTAQDVKMLEDILWKELGTREDYEKDFGDTPITKLVRQIVGLDPKATNEAFSEFLSEERLNLNQIRFVKHIVDYVIKNGTLDKKVLQQEPFRSVGSIVELFKDNMDDARKIIGIIDEINRNAEDIAGA</sequence>
<dbReference type="InterPro" id="IPR050742">
    <property type="entry name" value="Helicase_Restrict-Modif_Enz"/>
</dbReference>
<organism evidence="2 3">
    <name type="scientific">Ureibacillus thermosphaericus</name>
    <dbReference type="NCBI Taxonomy" id="51173"/>
    <lineage>
        <taxon>Bacteria</taxon>
        <taxon>Bacillati</taxon>
        <taxon>Bacillota</taxon>
        <taxon>Bacilli</taxon>
        <taxon>Bacillales</taxon>
        <taxon>Caryophanaceae</taxon>
        <taxon>Ureibacillus</taxon>
    </lineage>
</organism>
<dbReference type="EMBL" id="JACHGZ010000013">
    <property type="protein sequence ID" value="MBB5149007.1"/>
    <property type="molecule type" value="Genomic_DNA"/>
</dbReference>
<gene>
    <name evidence="2" type="ORF">HNR36_001393</name>
</gene>
<protein>
    <submittedName>
        <fullName evidence="2">Type I site-specific restriction endonuclease</fullName>
    </submittedName>
</protein>
<name>A0A840PT08_URETH</name>
<accession>A0A840PT08</accession>
<dbReference type="PANTHER" id="PTHR47396:SF1">
    <property type="entry name" value="ATP-DEPENDENT HELICASE IRC3-RELATED"/>
    <property type="match status" value="1"/>
</dbReference>
<proteinExistence type="predicted"/>
<dbReference type="GO" id="GO:0005829">
    <property type="term" value="C:cytosol"/>
    <property type="evidence" value="ECO:0007669"/>
    <property type="project" value="TreeGrafter"/>
</dbReference>
<dbReference type="GO" id="GO:0006304">
    <property type="term" value="P:DNA modification"/>
    <property type="evidence" value="ECO:0007669"/>
    <property type="project" value="InterPro"/>
</dbReference>
<dbReference type="Pfam" id="PF08463">
    <property type="entry name" value="EcoEI_R_C"/>
    <property type="match status" value="1"/>
</dbReference>
<dbReference type="AlphaFoldDB" id="A0A840PT08"/>
<reference evidence="2 3" key="1">
    <citation type="submission" date="2020-08" db="EMBL/GenBank/DDBJ databases">
        <title>Genomic Encyclopedia of Type Strains, Phase IV (KMG-IV): sequencing the most valuable type-strain genomes for metagenomic binning, comparative biology and taxonomic classification.</title>
        <authorList>
            <person name="Goeker M."/>
        </authorList>
    </citation>
    <scope>NUCLEOTIDE SEQUENCE [LARGE SCALE GENOMIC DNA]</scope>
    <source>
        <strain evidence="2 3">DSM 10633</strain>
    </source>
</reference>
<feature type="domain" description="EcoEI R protein C-terminal" evidence="1">
    <location>
        <begin position="2"/>
        <end position="130"/>
    </location>
</feature>
<keyword evidence="2" id="KW-0255">Endonuclease</keyword>
<keyword evidence="3" id="KW-1185">Reference proteome</keyword>
<dbReference type="GO" id="GO:0004519">
    <property type="term" value="F:endonuclease activity"/>
    <property type="evidence" value="ECO:0007669"/>
    <property type="project" value="UniProtKB-KW"/>
</dbReference>
<evidence type="ECO:0000313" key="3">
    <source>
        <dbReference type="Proteomes" id="UP000557217"/>
    </source>
</evidence>
<dbReference type="Proteomes" id="UP000557217">
    <property type="component" value="Unassembled WGS sequence"/>
</dbReference>
<evidence type="ECO:0000313" key="2">
    <source>
        <dbReference type="EMBL" id="MBB5149007.1"/>
    </source>
</evidence>
<keyword evidence="2" id="KW-0378">Hydrolase</keyword>
<dbReference type="GO" id="GO:0003677">
    <property type="term" value="F:DNA binding"/>
    <property type="evidence" value="ECO:0007669"/>
    <property type="project" value="InterPro"/>
</dbReference>
<keyword evidence="2" id="KW-0540">Nuclease</keyword>
<dbReference type="PANTHER" id="PTHR47396">
    <property type="entry name" value="TYPE I RESTRICTION ENZYME ECOKI R PROTEIN"/>
    <property type="match status" value="1"/>
</dbReference>
<evidence type="ECO:0000259" key="1">
    <source>
        <dbReference type="Pfam" id="PF08463"/>
    </source>
</evidence>